<keyword evidence="2" id="KW-1185">Reference proteome</keyword>
<evidence type="ECO:0000313" key="1">
    <source>
        <dbReference type="EMBL" id="MBO0513854.1"/>
    </source>
</evidence>
<dbReference type="InterPro" id="IPR046271">
    <property type="entry name" value="DUF6304"/>
</dbReference>
<proteinExistence type="predicted"/>
<reference evidence="1" key="1">
    <citation type="submission" date="2021-03" db="EMBL/GenBank/DDBJ databases">
        <title>Streptomyces poriferae sp. nov., a novel marine sponge-derived Actinobacteria species with anti-MRSA activity.</title>
        <authorList>
            <person name="Sandoval-Powers M."/>
            <person name="Kralova S."/>
            <person name="Nguyen G.-S."/>
            <person name="Fawwal D."/>
            <person name="Degnes K."/>
            <person name="Klinkenberg G."/>
            <person name="Sletta H."/>
            <person name="Wentzel A."/>
            <person name="Liles M.R."/>
        </authorList>
    </citation>
    <scope>NUCLEOTIDE SEQUENCE</scope>
    <source>
        <strain evidence="1">DSM 41794</strain>
    </source>
</reference>
<dbReference type="Proteomes" id="UP000664167">
    <property type="component" value="Unassembled WGS sequence"/>
</dbReference>
<comment type="caution">
    <text evidence="1">The sequence shown here is derived from an EMBL/GenBank/DDBJ whole genome shotgun (WGS) entry which is preliminary data.</text>
</comment>
<organism evidence="1 2">
    <name type="scientific">Streptomyces beijiangensis</name>
    <dbReference type="NCBI Taxonomy" id="163361"/>
    <lineage>
        <taxon>Bacteria</taxon>
        <taxon>Bacillati</taxon>
        <taxon>Actinomycetota</taxon>
        <taxon>Actinomycetes</taxon>
        <taxon>Kitasatosporales</taxon>
        <taxon>Streptomycetaceae</taxon>
        <taxon>Streptomyces</taxon>
    </lineage>
</organism>
<name>A0A939F8Y2_9ACTN</name>
<dbReference type="EMBL" id="JAFLRJ010000169">
    <property type="protein sequence ID" value="MBO0513854.1"/>
    <property type="molecule type" value="Genomic_DNA"/>
</dbReference>
<accession>A0A939F8Y2</accession>
<protein>
    <submittedName>
        <fullName evidence="1">Uncharacterized protein</fullName>
    </submittedName>
</protein>
<sequence length="136" mass="14548">MTAQSWAGWYRDHHGSEAFVITVEGRQLHTRIRGVEYVGDSFDMLAPVTGIPLSDCVLEWDMPLPVLSTGGEVHQATLSCLLALRRPDTDLGLTLHYGGAGYIAGNNDGDFGGALALIQEQLPPGATLQAPFTVNA</sequence>
<dbReference type="AlphaFoldDB" id="A0A939F8Y2"/>
<evidence type="ECO:0000313" key="2">
    <source>
        <dbReference type="Proteomes" id="UP000664167"/>
    </source>
</evidence>
<gene>
    <name evidence="1" type="ORF">J0695_18925</name>
</gene>
<dbReference type="Pfam" id="PF19822">
    <property type="entry name" value="DUF6304"/>
    <property type="match status" value="1"/>
</dbReference>
<dbReference type="RefSeq" id="WP_206963272.1">
    <property type="nucleotide sequence ID" value="NZ_BAAAJJ010000001.1"/>
</dbReference>